<protein>
    <recommendedName>
        <fullName evidence="5">Tellurium resistance protein TerC</fullName>
    </recommendedName>
</protein>
<feature type="transmembrane region" description="Helical" evidence="2">
    <location>
        <begin position="121"/>
        <end position="138"/>
    </location>
</feature>
<name>A0ABM7UBJ0_9ACTO</name>
<evidence type="ECO:0000256" key="1">
    <source>
        <dbReference type="SAM" id="MobiDB-lite"/>
    </source>
</evidence>
<dbReference type="Proteomes" id="UP000824496">
    <property type="component" value="Chromosome"/>
</dbReference>
<feature type="transmembrane region" description="Helical" evidence="2">
    <location>
        <begin position="177"/>
        <end position="195"/>
    </location>
</feature>
<sequence>MSGPLGGARGRDAQADTAPEEGLASPLDEMPAEPVPVELGLVEPGWTRLAFAGLVPVLLAVSASLPAWARLALVALLIPAAAQGWPALLRAHHDRGAAIVMTLTGWAATVVVFLLHDLGAAGVVMALSVLGAFIAQMMRRDGRRGLVEDLSSTVSGCLVVVSGAAWCALESGLADPAVIVPTCLALFIGALLSVLEVRATVLEILTVTVPTLVSGIAGGVLASAGFFGIAHMGVTAGLQSAAACLIVGFVAGVLMAAGNRVLWTHRWVPGGRAAVTSAVVPILAVGIPVYAIARLMGSFIAG</sequence>
<proteinExistence type="predicted"/>
<gene>
    <name evidence="3" type="ORF">MANAM107_15210</name>
</gene>
<feature type="transmembrane region" description="Helical" evidence="2">
    <location>
        <begin position="207"/>
        <end position="230"/>
    </location>
</feature>
<feature type="transmembrane region" description="Helical" evidence="2">
    <location>
        <begin position="150"/>
        <end position="171"/>
    </location>
</feature>
<keyword evidence="2" id="KW-0472">Membrane</keyword>
<feature type="transmembrane region" description="Helical" evidence="2">
    <location>
        <begin position="236"/>
        <end position="257"/>
    </location>
</feature>
<feature type="transmembrane region" description="Helical" evidence="2">
    <location>
        <begin position="278"/>
        <end position="301"/>
    </location>
</feature>
<evidence type="ECO:0008006" key="5">
    <source>
        <dbReference type="Google" id="ProtNLM"/>
    </source>
</evidence>
<evidence type="ECO:0000256" key="2">
    <source>
        <dbReference type="SAM" id="Phobius"/>
    </source>
</evidence>
<keyword evidence="2" id="KW-0812">Transmembrane</keyword>
<dbReference type="EMBL" id="AP025017">
    <property type="protein sequence ID" value="BDA64687.1"/>
    <property type="molecule type" value="Genomic_DNA"/>
</dbReference>
<feature type="transmembrane region" description="Helical" evidence="2">
    <location>
        <begin position="96"/>
        <end position="115"/>
    </location>
</feature>
<accession>A0ABM7UBJ0</accession>
<reference evidence="3 4" key="1">
    <citation type="submission" date="2021-08" db="EMBL/GenBank/DDBJ databases">
        <title>Whole genome sequence of novel Actinomyces species strain MAS-1.</title>
        <authorList>
            <person name="Saito M."/>
            <person name="Kuwahara N."/>
            <person name="Takizawa T."/>
            <person name="Gotouda H."/>
            <person name="Ochiai T."/>
        </authorList>
    </citation>
    <scope>NUCLEOTIDE SEQUENCE [LARGE SCALE GENOMIC DNA]</scope>
    <source>
        <strain evidence="3 4">MAS-1</strain>
    </source>
</reference>
<keyword evidence="4" id="KW-1185">Reference proteome</keyword>
<organism evidence="3 4">
    <name type="scientific">Actinomyces capricornis</name>
    <dbReference type="NCBI Taxonomy" id="2755559"/>
    <lineage>
        <taxon>Bacteria</taxon>
        <taxon>Bacillati</taxon>
        <taxon>Actinomycetota</taxon>
        <taxon>Actinomycetes</taxon>
        <taxon>Actinomycetales</taxon>
        <taxon>Actinomycetaceae</taxon>
        <taxon>Actinomyces</taxon>
    </lineage>
</organism>
<evidence type="ECO:0000313" key="4">
    <source>
        <dbReference type="Proteomes" id="UP000824496"/>
    </source>
</evidence>
<evidence type="ECO:0000313" key="3">
    <source>
        <dbReference type="EMBL" id="BDA64687.1"/>
    </source>
</evidence>
<feature type="region of interest" description="Disordered" evidence="1">
    <location>
        <begin position="1"/>
        <end position="30"/>
    </location>
</feature>
<feature type="transmembrane region" description="Helical" evidence="2">
    <location>
        <begin position="71"/>
        <end position="89"/>
    </location>
</feature>
<keyword evidence="2" id="KW-1133">Transmembrane helix</keyword>